<feature type="transmembrane region" description="Helical" evidence="1">
    <location>
        <begin position="50"/>
        <end position="70"/>
    </location>
</feature>
<organism evidence="2">
    <name type="scientific">Xenopus tropicalis</name>
    <name type="common">Western clawed frog</name>
    <name type="synonym">Silurana tropicalis</name>
    <dbReference type="NCBI Taxonomy" id="8364"/>
    <lineage>
        <taxon>Eukaryota</taxon>
        <taxon>Metazoa</taxon>
        <taxon>Chordata</taxon>
        <taxon>Craniata</taxon>
        <taxon>Vertebrata</taxon>
        <taxon>Euteleostomi</taxon>
        <taxon>Amphibia</taxon>
        <taxon>Batrachia</taxon>
        <taxon>Anura</taxon>
        <taxon>Pipoidea</taxon>
        <taxon>Pipidae</taxon>
        <taxon>Xenopodinae</taxon>
        <taxon>Xenopus</taxon>
        <taxon>Silurana</taxon>
    </lineage>
</organism>
<keyword evidence="1" id="KW-0472">Membrane</keyword>
<dbReference type="Ensembl" id="ENSXETT00000109383">
    <property type="protein sequence ID" value="ENSXETP00000113169"/>
    <property type="gene ID" value="ENSXETG00000047137"/>
</dbReference>
<protein>
    <submittedName>
        <fullName evidence="2">Uncharacterized protein</fullName>
    </submittedName>
</protein>
<dbReference type="AlphaFoldDB" id="A0A803JYL4"/>
<reference evidence="2" key="2">
    <citation type="submission" date="2021-03" db="UniProtKB">
        <authorList>
            <consortium name="Ensembl"/>
        </authorList>
    </citation>
    <scope>IDENTIFICATION</scope>
</reference>
<feature type="transmembrane region" description="Helical" evidence="1">
    <location>
        <begin position="152"/>
        <end position="172"/>
    </location>
</feature>
<accession>A0A803JYL4</accession>
<evidence type="ECO:0000256" key="1">
    <source>
        <dbReference type="SAM" id="Phobius"/>
    </source>
</evidence>
<sequence length="371" mass="43333">MGIIITFVLHTLYWVFKIAMGITITFTLYWVCMKIAQFIPEGIKERVENYLHIVMGIISTFVLQILYWLYMKFIPEGIRNMVETCLQIAIGMIIIFILYWVCMEIADIISKDTRDWVKRYLQIAMGMISPFVLQILYWLYMKFLPEGIRNRVETYLPIAMGIIITCITLYWLCIKIGQFIPEGIRNRVKKYLQTGSEVDGQLQSHTAGGHSVAHRDKHKRTPVIGIFSRKSKESYSWLTDHLTWEFDTKTFHLSNRGEWKQTEDFYECTHAILYQNSWWLTISYALDSLYDEDLQFLSTMLGKKNVIVVQDDLMDAGPEAKSIRLRNQPSIENLAAELFLFSVEEKQSLLNDGPITKKLAAMKLIFYGKFS</sequence>
<reference evidence="2" key="1">
    <citation type="journal article" date="2010" name="Science">
        <title>The genome of the Western clawed frog Xenopus tropicalis.</title>
        <authorList>
            <person name="Hellsten U."/>
            <person name="Harland R.M."/>
            <person name="Gilchrist M.J."/>
            <person name="Hendrix D."/>
            <person name="Jurka J."/>
            <person name="Kapitonov V."/>
            <person name="Ovcharenko I."/>
            <person name="Putnam N.H."/>
            <person name="Shu S."/>
            <person name="Taher L."/>
            <person name="Blitz I.L."/>
            <person name="Blumberg B."/>
            <person name="Dichmann D.S."/>
            <person name="Dubchak I."/>
            <person name="Amaya E."/>
            <person name="Detter J.C."/>
            <person name="Fletcher R."/>
            <person name="Gerhard D.S."/>
            <person name="Goodstein D."/>
            <person name="Graves T."/>
            <person name="Grigoriev I.V."/>
            <person name="Grimwood J."/>
            <person name="Kawashima T."/>
            <person name="Lindquist E."/>
            <person name="Lucas S.M."/>
            <person name="Mead P.E."/>
            <person name="Mitros T."/>
            <person name="Ogino H."/>
            <person name="Ohta Y."/>
            <person name="Poliakov A.V."/>
            <person name="Pollet N."/>
            <person name="Robert J."/>
            <person name="Salamov A."/>
            <person name="Sater A.K."/>
            <person name="Schmutz J."/>
            <person name="Terry A."/>
            <person name="Vize P.D."/>
            <person name="Warren W.C."/>
            <person name="Wells D."/>
            <person name="Wills A."/>
            <person name="Wilson R.K."/>
            <person name="Zimmerman L.B."/>
            <person name="Zorn A.M."/>
            <person name="Grainger R."/>
            <person name="Grammer T."/>
            <person name="Khokha M.K."/>
            <person name="Richardson P.M."/>
            <person name="Rokhsar D.S."/>
        </authorList>
    </citation>
    <scope>NUCLEOTIDE SEQUENCE [LARGE SCALE GENOMIC DNA]</scope>
    <source>
        <strain evidence="2">Nigerian</strain>
    </source>
</reference>
<feature type="transmembrane region" description="Helical" evidence="1">
    <location>
        <begin position="121"/>
        <end position="140"/>
    </location>
</feature>
<proteinExistence type="predicted"/>
<name>A0A803JYL4_XENTR</name>
<dbReference type="InParanoid" id="A0A803JYL4"/>
<keyword evidence="1" id="KW-0812">Transmembrane</keyword>
<keyword evidence="1" id="KW-1133">Transmembrane helix</keyword>
<dbReference type="GeneTree" id="ENSGT01000000220125"/>
<feature type="transmembrane region" description="Helical" evidence="1">
    <location>
        <begin position="12"/>
        <end position="30"/>
    </location>
</feature>
<feature type="transmembrane region" description="Helical" evidence="1">
    <location>
        <begin position="82"/>
        <end position="101"/>
    </location>
</feature>
<evidence type="ECO:0000313" key="2">
    <source>
        <dbReference type="Ensembl" id="ENSXETP00000113169"/>
    </source>
</evidence>